<reference evidence="3" key="2">
    <citation type="journal article" date="2021" name="PeerJ">
        <title>Extensive microbial diversity within the chicken gut microbiome revealed by metagenomics and culture.</title>
        <authorList>
            <person name="Gilroy R."/>
            <person name="Ravi A."/>
            <person name="Getino M."/>
            <person name="Pursley I."/>
            <person name="Horton D.L."/>
            <person name="Alikhan N.F."/>
            <person name="Baker D."/>
            <person name="Gharbi K."/>
            <person name="Hall N."/>
            <person name="Watson M."/>
            <person name="Adriaenssens E.M."/>
            <person name="Foster-Nyarko E."/>
            <person name="Jarju S."/>
            <person name="Secka A."/>
            <person name="Antonio M."/>
            <person name="Oren A."/>
            <person name="Chaudhuri R.R."/>
            <person name="La Ragione R."/>
            <person name="Hildebrand F."/>
            <person name="Pallen M.J."/>
        </authorList>
    </citation>
    <scope>NUCLEOTIDE SEQUENCE</scope>
    <source>
        <strain evidence="3">10532</strain>
    </source>
</reference>
<evidence type="ECO:0000313" key="4">
    <source>
        <dbReference type="Proteomes" id="UP000823638"/>
    </source>
</evidence>
<dbReference type="AlphaFoldDB" id="A0A9D9HNQ0"/>
<accession>A0A9D9HNQ0</accession>
<feature type="signal peptide" evidence="1">
    <location>
        <begin position="1"/>
        <end position="20"/>
    </location>
</feature>
<evidence type="ECO:0000256" key="1">
    <source>
        <dbReference type="SAM" id="SignalP"/>
    </source>
</evidence>
<dbReference type="Proteomes" id="UP000823638">
    <property type="component" value="Unassembled WGS sequence"/>
</dbReference>
<dbReference type="PROSITE" id="PS51257">
    <property type="entry name" value="PROKAR_LIPOPROTEIN"/>
    <property type="match status" value="1"/>
</dbReference>
<keyword evidence="1" id="KW-0732">Signal</keyword>
<proteinExistence type="predicted"/>
<sequence>MNRMSAAAKLLFLFSLTSLIFLFSCKQPGNPAGDGEGTVSPRELYSEMLGTWIGDKDPESILVLDENECTFEFVTSGVDFKVPEDLTSLENALTGGKEMMKSFLGGKPEFGEFSSTDVCFYSFAPGYQDFYREILVCLKLVDSKIHLVYYKLPQGSPEDSSYCTYLYSTYSREDSGSGSGEDPDITEGELTGSYTISEANGSQFTFGDRGTWTYNYNGRTNEGTWSLEGGKVTIEYSNGGITAKAVFAVSVSGNTYTLKGESGDYPTVISSVFMVTDESAVSDGVVTLVKK</sequence>
<dbReference type="EMBL" id="JADIMM010000025">
    <property type="protein sequence ID" value="MBO8457043.1"/>
    <property type="molecule type" value="Genomic_DNA"/>
</dbReference>
<comment type="caution">
    <text evidence="3">The sequence shown here is derived from an EMBL/GenBank/DDBJ whole genome shotgun (WGS) entry which is preliminary data.</text>
</comment>
<dbReference type="InterPro" id="IPR024311">
    <property type="entry name" value="Lipocalin-like"/>
</dbReference>
<dbReference type="Pfam" id="PF13648">
    <property type="entry name" value="Lipocalin_4"/>
    <property type="match status" value="1"/>
</dbReference>
<evidence type="ECO:0000313" key="3">
    <source>
        <dbReference type="EMBL" id="MBO8457043.1"/>
    </source>
</evidence>
<protein>
    <submittedName>
        <fullName evidence="3">Lipocalin family protein</fullName>
    </submittedName>
</protein>
<feature type="domain" description="Lipocalin-like" evidence="2">
    <location>
        <begin position="178"/>
        <end position="255"/>
    </location>
</feature>
<gene>
    <name evidence="3" type="ORF">IAA81_02305</name>
</gene>
<name>A0A9D9HNQ0_9SPIR</name>
<reference evidence="3" key="1">
    <citation type="submission" date="2020-10" db="EMBL/GenBank/DDBJ databases">
        <authorList>
            <person name="Gilroy R."/>
        </authorList>
    </citation>
    <scope>NUCLEOTIDE SEQUENCE</scope>
    <source>
        <strain evidence="3">10532</strain>
    </source>
</reference>
<feature type="chain" id="PRO_5039371075" evidence="1">
    <location>
        <begin position="21"/>
        <end position="291"/>
    </location>
</feature>
<organism evidence="3 4">
    <name type="scientific">Candidatus Gallitreponema excrementavium</name>
    <dbReference type="NCBI Taxonomy" id="2840840"/>
    <lineage>
        <taxon>Bacteria</taxon>
        <taxon>Pseudomonadati</taxon>
        <taxon>Spirochaetota</taxon>
        <taxon>Spirochaetia</taxon>
        <taxon>Spirochaetales</taxon>
        <taxon>Candidatus Gallitreponema</taxon>
    </lineage>
</organism>
<evidence type="ECO:0000259" key="2">
    <source>
        <dbReference type="Pfam" id="PF13648"/>
    </source>
</evidence>